<proteinExistence type="predicted"/>
<gene>
    <name evidence="1" type="ORF">AFERRI_10075</name>
    <name evidence="2" type="ORF">AFERRI_11238</name>
</gene>
<dbReference type="Proteomes" id="UP000193925">
    <property type="component" value="Chromosome AFERRI"/>
</dbReference>
<reference evidence="1" key="1">
    <citation type="submission" date="2014-03" db="EMBL/GenBank/DDBJ databases">
        <authorList>
            <person name="Genoscope - CEA"/>
        </authorList>
    </citation>
    <scope>NUCLEOTIDE SEQUENCE [LARGE SCALE GENOMIC DNA]</scope>
    <source>
        <strain evidence="1">CF27</strain>
    </source>
</reference>
<dbReference type="EMBL" id="LT841305">
    <property type="protein sequence ID" value="SMH65203.1"/>
    <property type="molecule type" value="Genomic_DNA"/>
</dbReference>
<evidence type="ECO:0000313" key="1">
    <source>
        <dbReference type="EMBL" id="CDQ12252.1"/>
    </source>
</evidence>
<organism evidence="1">
    <name type="scientific">Acidithiobacillus ferrivorans</name>
    <dbReference type="NCBI Taxonomy" id="160808"/>
    <lineage>
        <taxon>Bacteria</taxon>
        <taxon>Pseudomonadati</taxon>
        <taxon>Pseudomonadota</taxon>
        <taxon>Acidithiobacillia</taxon>
        <taxon>Acidithiobacillales</taxon>
        <taxon>Acidithiobacillaceae</taxon>
        <taxon>Acidithiobacillus</taxon>
    </lineage>
</organism>
<protein>
    <submittedName>
        <fullName evidence="1">Uncharacterized protein</fullName>
    </submittedName>
</protein>
<evidence type="ECO:0000313" key="2">
    <source>
        <dbReference type="EMBL" id="SMH65203.1"/>
    </source>
</evidence>
<name>A0A060UUE1_9PROT</name>
<accession>A0A060UUE1</accession>
<sequence length="88" mass="9157">MDERCRKDSILYVGVVTAQISFQIVDATAAATAAASMNHQKLHKGQGLGALALKNFLKSGGRTAAIGAAIDFLGGGGHGRTFTSNRMH</sequence>
<evidence type="ECO:0000313" key="3">
    <source>
        <dbReference type="Proteomes" id="UP000193925"/>
    </source>
</evidence>
<reference evidence="1" key="2">
    <citation type="submission" date="2014-07" db="EMBL/GenBank/DDBJ databases">
        <title>Initial genome analysis of the psychrotolerant acidophile Acidithiobacillus ferrivorans CF27: insights into iron and sulfur oxidation pathways and into biofilm formation.</title>
        <authorList>
            <person name="Talla E."/>
            <person name="Hedrich S."/>
            <person name="Mangenot S."/>
            <person name="Ji B."/>
            <person name="Johnson D.B."/>
            <person name="Barbe V."/>
            <person name="Bonnefoy V."/>
        </authorList>
    </citation>
    <scope>NUCLEOTIDE SEQUENCE [LARGE SCALE GENOMIC DNA]</scope>
    <source>
        <strain evidence="1">CF27</strain>
    </source>
</reference>
<dbReference type="EMBL" id="CCCS020000001">
    <property type="protein sequence ID" value="CDQ12252.1"/>
    <property type="molecule type" value="Genomic_DNA"/>
</dbReference>
<keyword evidence="3" id="KW-1185">Reference proteome</keyword>
<reference evidence="2 3" key="3">
    <citation type="submission" date="2017-03" db="EMBL/GenBank/DDBJ databases">
        <authorList>
            <person name="Regsiter A."/>
            <person name="William W."/>
        </authorList>
    </citation>
    <scope>NUCLEOTIDE SEQUENCE [LARGE SCALE GENOMIC DNA]</scope>
    <source>
        <strain evidence="2">PRJEB5721</strain>
    </source>
</reference>
<dbReference type="AlphaFoldDB" id="A0A060UUE1"/>